<dbReference type="AlphaFoldDB" id="A0AAE0FNR1"/>
<organism evidence="1 2">
    <name type="scientific">Cymbomonas tetramitiformis</name>
    <dbReference type="NCBI Taxonomy" id="36881"/>
    <lineage>
        <taxon>Eukaryota</taxon>
        <taxon>Viridiplantae</taxon>
        <taxon>Chlorophyta</taxon>
        <taxon>Pyramimonadophyceae</taxon>
        <taxon>Pyramimonadales</taxon>
        <taxon>Pyramimonadaceae</taxon>
        <taxon>Cymbomonas</taxon>
    </lineage>
</organism>
<gene>
    <name evidence="1" type="ORF">CYMTET_28023</name>
</gene>
<reference evidence="1 2" key="1">
    <citation type="journal article" date="2015" name="Genome Biol. Evol.">
        <title>Comparative Genomics of a Bacterivorous Green Alga Reveals Evolutionary Causalities and Consequences of Phago-Mixotrophic Mode of Nutrition.</title>
        <authorList>
            <person name="Burns J.A."/>
            <person name="Paasch A."/>
            <person name="Narechania A."/>
            <person name="Kim E."/>
        </authorList>
    </citation>
    <scope>NUCLEOTIDE SEQUENCE [LARGE SCALE GENOMIC DNA]</scope>
    <source>
        <strain evidence="1 2">PLY_AMNH</strain>
    </source>
</reference>
<evidence type="ECO:0000313" key="1">
    <source>
        <dbReference type="EMBL" id="KAK3263159.1"/>
    </source>
</evidence>
<evidence type="ECO:0000313" key="2">
    <source>
        <dbReference type="Proteomes" id="UP001190700"/>
    </source>
</evidence>
<proteinExistence type="predicted"/>
<dbReference type="EMBL" id="LGRX02015668">
    <property type="protein sequence ID" value="KAK3263159.1"/>
    <property type="molecule type" value="Genomic_DNA"/>
</dbReference>
<comment type="caution">
    <text evidence="1">The sequence shown here is derived from an EMBL/GenBank/DDBJ whole genome shotgun (WGS) entry which is preliminary data.</text>
</comment>
<sequence length="109" mass="12024">MLLLERLTHPRRSTTLNEVDEGTTPAIPVGNKVSDAQKKMLRRRVPLHDIREGIIQQLVDLLNDLPGGVVEGKGCQVQSSRIKLVFQDNHDLSQFLGVTGGLKVVLYAA</sequence>
<protein>
    <submittedName>
        <fullName evidence="1">Uncharacterized protein</fullName>
    </submittedName>
</protein>
<name>A0AAE0FNR1_9CHLO</name>
<dbReference type="Proteomes" id="UP001190700">
    <property type="component" value="Unassembled WGS sequence"/>
</dbReference>
<keyword evidence="2" id="KW-1185">Reference proteome</keyword>
<accession>A0AAE0FNR1</accession>